<feature type="compositionally biased region" description="Basic and acidic residues" evidence="2">
    <location>
        <begin position="262"/>
        <end position="293"/>
    </location>
</feature>
<feature type="domain" description="TauD/TfdA-like" evidence="3">
    <location>
        <begin position="146"/>
        <end position="190"/>
    </location>
</feature>
<evidence type="ECO:0000313" key="4">
    <source>
        <dbReference type="EMBL" id="KAK8969811.1"/>
    </source>
</evidence>
<sequence>MRIPAQKIVGGILFPAIVSPDPAIEVDFQRFVAAVREHRPRLESMLHSSGALLLRGFPTRTKNNVTRFQRHGNGVWLRRVSICWRRRPRTNVVGRVFTANESPPDQKIPFHHELAQHLGVARISIFARGCFQGTRTRTHDHKVLVYPSKLFFFCEVEPSSGGETPIVLSHHVYERMSEKQPEFVKKLEKHGLIYTRELGTGDDPSSPIGSGWQSTFLTKDKSIAEESKVGKRLRLGGKAGTDRRGQGQIGSSSKSGVLAIHRWQELTDSKREPGDQERLTRCNEHETRPQQSG</sequence>
<evidence type="ECO:0000256" key="1">
    <source>
        <dbReference type="ARBA" id="ARBA00023002"/>
    </source>
</evidence>
<dbReference type="Proteomes" id="UP001412067">
    <property type="component" value="Unassembled WGS sequence"/>
</dbReference>
<accession>A0ABR2N0E2</accession>
<keyword evidence="1" id="KW-0560">Oxidoreductase</keyword>
<organism evidence="4 5">
    <name type="scientific">Platanthera guangdongensis</name>
    <dbReference type="NCBI Taxonomy" id="2320717"/>
    <lineage>
        <taxon>Eukaryota</taxon>
        <taxon>Viridiplantae</taxon>
        <taxon>Streptophyta</taxon>
        <taxon>Embryophyta</taxon>
        <taxon>Tracheophyta</taxon>
        <taxon>Spermatophyta</taxon>
        <taxon>Magnoliopsida</taxon>
        <taxon>Liliopsida</taxon>
        <taxon>Asparagales</taxon>
        <taxon>Orchidaceae</taxon>
        <taxon>Orchidoideae</taxon>
        <taxon>Orchideae</taxon>
        <taxon>Orchidinae</taxon>
        <taxon>Platanthera</taxon>
    </lineage>
</organism>
<dbReference type="PANTHER" id="PTHR10696">
    <property type="entry name" value="GAMMA-BUTYROBETAINE HYDROXYLASE-RELATED"/>
    <property type="match status" value="1"/>
</dbReference>
<proteinExistence type="predicted"/>
<name>A0ABR2N0E2_9ASPA</name>
<dbReference type="Gene3D" id="3.60.130.10">
    <property type="entry name" value="Clavaminate synthase-like"/>
    <property type="match status" value="2"/>
</dbReference>
<evidence type="ECO:0000313" key="5">
    <source>
        <dbReference type="Proteomes" id="UP001412067"/>
    </source>
</evidence>
<keyword evidence="5" id="KW-1185">Reference proteome</keyword>
<protein>
    <submittedName>
        <fullName evidence="4">Clavaminate synthase-like protein</fullName>
    </submittedName>
</protein>
<evidence type="ECO:0000256" key="2">
    <source>
        <dbReference type="SAM" id="MobiDB-lite"/>
    </source>
</evidence>
<gene>
    <name evidence="4" type="ORF">KSP40_PGU021282</name>
</gene>
<dbReference type="InterPro" id="IPR050411">
    <property type="entry name" value="AlphaKG_dependent_hydroxylases"/>
</dbReference>
<dbReference type="Pfam" id="PF02668">
    <property type="entry name" value="TauD"/>
    <property type="match status" value="1"/>
</dbReference>
<dbReference type="InterPro" id="IPR042098">
    <property type="entry name" value="TauD-like_sf"/>
</dbReference>
<dbReference type="SUPFAM" id="SSF51197">
    <property type="entry name" value="Clavaminate synthase-like"/>
    <property type="match status" value="1"/>
</dbReference>
<dbReference type="PANTHER" id="PTHR10696:SF21">
    <property type="entry name" value="TAUD_TFDA-LIKE DOMAIN-CONTAINING PROTEIN"/>
    <property type="match status" value="1"/>
</dbReference>
<comment type="caution">
    <text evidence="4">The sequence shown here is derived from an EMBL/GenBank/DDBJ whole genome shotgun (WGS) entry which is preliminary data.</text>
</comment>
<dbReference type="InterPro" id="IPR003819">
    <property type="entry name" value="TauD/TfdA-like"/>
</dbReference>
<evidence type="ECO:0000259" key="3">
    <source>
        <dbReference type="Pfam" id="PF02668"/>
    </source>
</evidence>
<reference evidence="4 5" key="1">
    <citation type="journal article" date="2022" name="Nat. Plants">
        <title>Genomes of leafy and leafless Platanthera orchids illuminate the evolution of mycoheterotrophy.</title>
        <authorList>
            <person name="Li M.H."/>
            <person name="Liu K.W."/>
            <person name="Li Z."/>
            <person name="Lu H.C."/>
            <person name="Ye Q.L."/>
            <person name="Zhang D."/>
            <person name="Wang J.Y."/>
            <person name="Li Y.F."/>
            <person name="Zhong Z.M."/>
            <person name="Liu X."/>
            <person name="Yu X."/>
            <person name="Liu D.K."/>
            <person name="Tu X.D."/>
            <person name="Liu B."/>
            <person name="Hao Y."/>
            <person name="Liao X.Y."/>
            <person name="Jiang Y.T."/>
            <person name="Sun W.H."/>
            <person name="Chen J."/>
            <person name="Chen Y.Q."/>
            <person name="Ai Y."/>
            <person name="Zhai J.W."/>
            <person name="Wu S.S."/>
            <person name="Zhou Z."/>
            <person name="Hsiao Y.Y."/>
            <person name="Wu W.L."/>
            <person name="Chen Y.Y."/>
            <person name="Lin Y.F."/>
            <person name="Hsu J.L."/>
            <person name="Li C.Y."/>
            <person name="Wang Z.W."/>
            <person name="Zhao X."/>
            <person name="Zhong W.Y."/>
            <person name="Ma X.K."/>
            <person name="Ma L."/>
            <person name="Huang J."/>
            <person name="Chen G.Z."/>
            <person name="Huang M.Z."/>
            <person name="Huang L."/>
            <person name="Peng D.H."/>
            <person name="Luo Y.B."/>
            <person name="Zou S.Q."/>
            <person name="Chen S.P."/>
            <person name="Lan S."/>
            <person name="Tsai W.C."/>
            <person name="Van de Peer Y."/>
            <person name="Liu Z.J."/>
        </authorList>
    </citation>
    <scope>NUCLEOTIDE SEQUENCE [LARGE SCALE GENOMIC DNA]</scope>
    <source>
        <strain evidence="4">Lor288</strain>
    </source>
</reference>
<feature type="region of interest" description="Disordered" evidence="2">
    <location>
        <begin position="227"/>
        <end position="293"/>
    </location>
</feature>
<dbReference type="EMBL" id="JBBWWR010000002">
    <property type="protein sequence ID" value="KAK8969811.1"/>
    <property type="molecule type" value="Genomic_DNA"/>
</dbReference>